<dbReference type="Pfam" id="PF04547">
    <property type="entry name" value="Anoctamin"/>
    <property type="match status" value="1"/>
</dbReference>
<dbReference type="Proteomes" id="UP000006039">
    <property type="component" value="Unassembled WGS sequence"/>
</dbReference>
<accession>J3NH49</accession>
<evidence type="ECO:0000259" key="6">
    <source>
        <dbReference type="Pfam" id="PF04547"/>
    </source>
</evidence>
<evidence type="ECO:0000256" key="3">
    <source>
        <dbReference type="ARBA" id="ARBA00022989"/>
    </source>
</evidence>
<keyword evidence="10" id="KW-1185">Reference proteome</keyword>
<keyword evidence="2 5" id="KW-0812">Transmembrane</keyword>
<reference evidence="8" key="3">
    <citation type="submission" date="2010-09" db="EMBL/GenBank/DDBJ databases">
        <title>Annotation of Gaeumannomyces graminis var. tritici R3-111a-1.</title>
        <authorList>
            <consortium name="The Broad Institute Genome Sequencing Platform"/>
            <person name="Ma L.-J."/>
            <person name="Dead R."/>
            <person name="Young S.K."/>
            <person name="Zeng Q."/>
            <person name="Gargeya S."/>
            <person name="Fitzgerald M."/>
            <person name="Haas B."/>
            <person name="Abouelleil A."/>
            <person name="Alvarado L."/>
            <person name="Arachchi H.M."/>
            <person name="Berlin A."/>
            <person name="Brown A."/>
            <person name="Chapman S.B."/>
            <person name="Chen Z."/>
            <person name="Dunbar C."/>
            <person name="Freedman E."/>
            <person name="Gearin G."/>
            <person name="Gellesch M."/>
            <person name="Goldberg J."/>
            <person name="Griggs A."/>
            <person name="Gujja S."/>
            <person name="Heiman D."/>
            <person name="Howarth C."/>
            <person name="Larson L."/>
            <person name="Lui A."/>
            <person name="MacDonald P.J.P."/>
            <person name="Mehta T."/>
            <person name="Montmayeur A."/>
            <person name="Murphy C."/>
            <person name="Neiman D."/>
            <person name="Pearson M."/>
            <person name="Priest M."/>
            <person name="Roberts A."/>
            <person name="Saif S."/>
            <person name="Shea T."/>
            <person name="Shenoy N."/>
            <person name="Sisk P."/>
            <person name="Stolte C."/>
            <person name="Sykes S."/>
            <person name="Yandava C."/>
            <person name="Wortman J."/>
            <person name="Nusbaum C."/>
            <person name="Birren B."/>
        </authorList>
    </citation>
    <scope>NUCLEOTIDE SEQUENCE</scope>
    <source>
        <strain evidence="8">R3-111a-1</strain>
    </source>
</reference>
<feature type="transmembrane region" description="Helical" evidence="5">
    <location>
        <begin position="198"/>
        <end position="225"/>
    </location>
</feature>
<gene>
    <name evidence="9" type="primary">20341045</name>
    <name evidence="8" type="ORF">GGTG_00587</name>
</gene>
<protein>
    <submittedName>
        <fullName evidence="8">Transmembrane protein 16K</fullName>
    </submittedName>
</protein>
<evidence type="ECO:0000256" key="1">
    <source>
        <dbReference type="ARBA" id="ARBA00004141"/>
    </source>
</evidence>
<dbReference type="RefSeq" id="XP_009216601.1">
    <property type="nucleotide sequence ID" value="XM_009218337.1"/>
</dbReference>
<evidence type="ECO:0000256" key="4">
    <source>
        <dbReference type="ARBA" id="ARBA00023136"/>
    </source>
</evidence>
<dbReference type="AlphaFoldDB" id="J3NH49"/>
<evidence type="ECO:0000256" key="2">
    <source>
        <dbReference type="ARBA" id="ARBA00022692"/>
    </source>
</evidence>
<name>J3NH49_GAET3</name>
<evidence type="ECO:0000313" key="8">
    <source>
        <dbReference type="EMBL" id="EJT80592.1"/>
    </source>
</evidence>
<dbReference type="OrthoDB" id="296386at2759"/>
<dbReference type="VEuPathDB" id="FungiDB:GGTG_00587"/>
<dbReference type="Pfam" id="PF20877">
    <property type="entry name" value="Anoctamin_N"/>
    <property type="match status" value="1"/>
</dbReference>
<evidence type="ECO:0000313" key="9">
    <source>
        <dbReference type="EnsemblFungi" id="EJT80592"/>
    </source>
</evidence>
<reference evidence="9" key="5">
    <citation type="submission" date="2018-04" db="UniProtKB">
        <authorList>
            <consortium name="EnsemblFungi"/>
        </authorList>
    </citation>
    <scope>IDENTIFICATION</scope>
    <source>
        <strain evidence="9">R3-111a-1</strain>
    </source>
</reference>
<dbReference type="InterPro" id="IPR049452">
    <property type="entry name" value="Anoctamin_TM"/>
</dbReference>
<dbReference type="PANTHER" id="PTHR12308">
    <property type="entry name" value="ANOCTAMIN"/>
    <property type="match status" value="1"/>
</dbReference>
<evidence type="ECO:0000259" key="7">
    <source>
        <dbReference type="Pfam" id="PF20877"/>
    </source>
</evidence>
<feature type="transmembrane region" description="Helical" evidence="5">
    <location>
        <begin position="304"/>
        <end position="326"/>
    </location>
</feature>
<sequence length="734" mass="84099">MVYQVPKLQVEDDVFPPPPDWKPRRPPPQTVTFHDKYAIEFDFSKIDEDQALKELKELLDDLEGIGLHTELRAGHGQSILVFVKAPRELLGHAVYKSRVKDWLYGVSSEQPQVGGKHKIVDGAFEAEDLLSMYHLVHWDKKLGGAGITPGTGKWENVKSIFPLHNEKVNQELLVHLSKHVLLRNEDLDKIRNLFGPKVAMYFAFLQTYIAFLFFPAIAGFFAWMFLPKYSLGYALVIELWCIVFLEYWKLQEVDLGIRWNVKGVATLKVNRLGFKPDRVTKDEHGMVQYHYSRWKQVIWQTPQIPFFVGALACLGGIIAVVFALEILISEAYEGPYKYYLEYFPTVLLAVALPYASSFLEEATTILTDWENHRTSDTYEMYKTQKLFVLNFIVSYTPIFLTAFVYVPFGDAIVPYLKTWIHRFVSSKHMTSSFHSDPDKLRNEVIALTVTGQISSAGEELVLPYIMHKLRSWYREWRSARLNRAKTVDFKILMADDPAEEEFLRSARNESTLEEYNVQDDYLEMVLQFGHLALFSPVWPLVPIGFLVNNWFELRSDFIKICHGSQRPAPVRADSIGPWIASLEFLTWLGSISTAAIVHMFGGPTIGLGILPGGGEWWALPMTVFISEHVYLLVRTTVRSVLDSIGSEQTRKLRQERYIMRKRVLDELEASNNAAAGLDIKERERRKSVLVTGADVFWTKQVEDGVSFTVGRELVQALKNDEHDCGSPARGRKED</sequence>
<dbReference type="GO" id="GO:0005254">
    <property type="term" value="F:chloride channel activity"/>
    <property type="evidence" value="ECO:0007669"/>
    <property type="project" value="TreeGrafter"/>
</dbReference>
<feature type="domain" description="Anoctamin alpha-beta plait" evidence="7">
    <location>
        <begin position="35"/>
        <end position="157"/>
    </location>
</feature>
<reference evidence="8" key="2">
    <citation type="submission" date="2010-07" db="EMBL/GenBank/DDBJ databases">
        <authorList>
            <consortium name="The Broad Institute Genome Sequencing Platform"/>
            <consortium name="Broad Institute Genome Sequencing Center for Infectious Disease"/>
            <person name="Ma L.-J."/>
            <person name="Dead R."/>
            <person name="Young S."/>
            <person name="Zeng Q."/>
            <person name="Koehrsen M."/>
            <person name="Alvarado L."/>
            <person name="Berlin A."/>
            <person name="Chapman S.B."/>
            <person name="Chen Z."/>
            <person name="Freedman E."/>
            <person name="Gellesch M."/>
            <person name="Goldberg J."/>
            <person name="Griggs A."/>
            <person name="Gujja S."/>
            <person name="Heilman E.R."/>
            <person name="Heiman D."/>
            <person name="Hepburn T."/>
            <person name="Howarth C."/>
            <person name="Jen D."/>
            <person name="Larson L."/>
            <person name="Mehta T."/>
            <person name="Neiman D."/>
            <person name="Pearson M."/>
            <person name="Roberts A."/>
            <person name="Saif S."/>
            <person name="Shea T."/>
            <person name="Shenoy N."/>
            <person name="Sisk P."/>
            <person name="Stolte C."/>
            <person name="Sykes S."/>
            <person name="Walk T."/>
            <person name="White J."/>
            <person name="Yandava C."/>
            <person name="Haas B."/>
            <person name="Nusbaum C."/>
            <person name="Birren B."/>
        </authorList>
    </citation>
    <scope>NUCLEOTIDE SEQUENCE</scope>
    <source>
        <strain evidence="8">R3-111a-1</strain>
    </source>
</reference>
<dbReference type="GeneID" id="20341045"/>
<proteinExistence type="predicted"/>
<feature type="transmembrane region" description="Helical" evidence="5">
    <location>
        <begin position="387"/>
        <end position="408"/>
    </location>
</feature>
<dbReference type="InterPro" id="IPR049456">
    <property type="entry name" value="Anoctamin_N_fung"/>
</dbReference>
<reference evidence="9" key="4">
    <citation type="journal article" date="2015" name="G3 (Bethesda)">
        <title>Genome sequences of three phytopathogenic species of the Magnaporthaceae family of fungi.</title>
        <authorList>
            <person name="Okagaki L.H."/>
            <person name="Nunes C.C."/>
            <person name="Sailsbery J."/>
            <person name="Clay B."/>
            <person name="Brown D."/>
            <person name="John T."/>
            <person name="Oh Y."/>
            <person name="Young N."/>
            <person name="Fitzgerald M."/>
            <person name="Haas B.J."/>
            <person name="Zeng Q."/>
            <person name="Young S."/>
            <person name="Adiconis X."/>
            <person name="Fan L."/>
            <person name="Levin J.Z."/>
            <person name="Mitchell T.K."/>
            <person name="Okubara P.A."/>
            <person name="Farman M.L."/>
            <person name="Kohn L.M."/>
            <person name="Birren B."/>
            <person name="Ma L.-J."/>
            <person name="Dean R.A."/>
        </authorList>
    </citation>
    <scope>NUCLEOTIDE SEQUENCE</scope>
    <source>
        <strain evidence="9">R3-111a-1</strain>
    </source>
</reference>
<dbReference type="GO" id="GO:0016020">
    <property type="term" value="C:membrane"/>
    <property type="evidence" value="ECO:0007669"/>
    <property type="project" value="UniProtKB-SubCell"/>
</dbReference>
<keyword evidence="4 5" id="KW-0472">Membrane</keyword>
<evidence type="ECO:0000256" key="5">
    <source>
        <dbReference type="SAM" id="Phobius"/>
    </source>
</evidence>
<organism evidence="8">
    <name type="scientific">Gaeumannomyces tritici (strain R3-111a-1)</name>
    <name type="common">Wheat and barley take-all root rot fungus</name>
    <name type="synonym">Gaeumannomyces graminis var. tritici</name>
    <dbReference type="NCBI Taxonomy" id="644352"/>
    <lineage>
        <taxon>Eukaryota</taxon>
        <taxon>Fungi</taxon>
        <taxon>Dikarya</taxon>
        <taxon>Ascomycota</taxon>
        <taxon>Pezizomycotina</taxon>
        <taxon>Sordariomycetes</taxon>
        <taxon>Sordariomycetidae</taxon>
        <taxon>Magnaporthales</taxon>
        <taxon>Magnaporthaceae</taxon>
        <taxon>Gaeumannomyces</taxon>
    </lineage>
</organism>
<dbReference type="InterPro" id="IPR007632">
    <property type="entry name" value="Anoctamin"/>
</dbReference>
<dbReference type="HOGENOM" id="CLU_010867_0_0_1"/>
<feature type="transmembrane region" description="Helical" evidence="5">
    <location>
        <begin position="231"/>
        <end position="248"/>
    </location>
</feature>
<dbReference type="EnsemblFungi" id="EJT80592">
    <property type="protein sequence ID" value="EJT80592"/>
    <property type="gene ID" value="GGTG_00587"/>
</dbReference>
<reference evidence="10" key="1">
    <citation type="submission" date="2010-07" db="EMBL/GenBank/DDBJ databases">
        <title>The genome sequence of Gaeumannomyces graminis var. tritici strain R3-111a-1.</title>
        <authorList>
            <consortium name="The Broad Institute Genome Sequencing Platform"/>
            <person name="Ma L.-J."/>
            <person name="Dead R."/>
            <person name="Young S."/>
            <person name="Zeng Q."/>
            <person name="Koehrsen M."/>
            <person name="Alvarado L."/>
            <person name="Berlin A."/>
            <person name="Chapman S.B."/>
            <person name="Chen Z."/>
            <person name="Freedman E."/>
            <person name="Gellesch M."/>
            <person name="Goldberg J."/>
            <person name="Griggs A."/>
            <person name="Gujja S."/>
            <person name="Heilman E.R."/>
            <person name="Heiman D."/>
            <person name="Hepburn T."/>
            <person name="Howarth C."/>
            <person name="Jen D."/>
            <person name="Larson L."/>
            <person name="Mehta T."/>
            <person name="Neiman D."/>
            <person name="Pearson M."/>
            <person name="Roberts A."/>
            <person name="Saif S."/>
            <person name="Shea T."/>
            <person name="Shenoy N."/>
            <person name="Sisk P."/>
            <person name="Stolte C."/>
            <person name="Sykes S."/>
            <person name="Walk T."/>
            <person name="White J."/>
            <person name="Yandava C."/>
            <person name="Haas B."/>
            <person name="Nusbaum C."/>
            <person name="Birren B."/>
        </authorList>
    </citation>
    <scope>NUCLEOTIDE SEQUENCE [LARGE SCALE GENOMIC DNA]</scope>
    <source>
        <strain evidence="10">R3-111a-1</strain>
    </source>
</reference>
<dbReference type="EMBL" id="GL385395">
    <property type="protein sequence ID" value="EJT80592.1"/>
    <property type="molecule type" value="Genomic_DNA"/>
</dbReference>
<dbReference type="PANTHER" id="PTHR12308:SF77">
    <property type="entry name" value="MEMBRANE STRESS RESPONSE PROTEIN (IST2), PUTATIVE (AFU_ORTHOLOGUE AFUA_4G03330)-RELATED"/>
    <property type="match status" value="1"/>
</dbReference>
<comment type="subcellular location">
    <subcellularLocation>
        <location evidence="1">Membrane</location>
        <topology evidence="1">Multi-pass membrane protein</topology>
    </subcellularLocation>
</comment>
<dbReference type="GO" id="GO:0032541">
    <property type="term" value="C:cortical endoplasmic reticulum"/>
    <property type="evidence" value="ECO:0007669"/>
    <property type="project" value="TreeGrafter"/>
</dbReference>
<keyword evidence="3 5" id="KW-1133">Transmembrane helix</keyword>
<feature type="domain" description="Anoctamin transmembrane" evidence="6">
    <location>
        <begin position="190"/>
        <end position="655"/>
    </location>
</feature>
<dbReference type="eggNOG" id="KOG2513">
    <property type="taxonomic scope" value="Eukaryota"/>
</dbReference>
<evidence type="ECO:0000313" key="10">
    <source>
        <dbReference type="Proteomes" id="UP000006039"/>
    </source>
</evidence>
<feature type="transmembrane region" description="Helical" evidence="5">
    <location>
        <begin position="346"/>
        <end position="366"/>
    </location>
</feature>